<keyword evidence="3" id="KW-0812">Transmembrane</keyword>
<dbReference type="EMBL" id="FQZT01000013">
    <property type="protein sequence ID" value="SHJ70596.1"/>
    <property type="molecule type" value="Genomic_DNA"/>
</dbReference>
<dbReference type="OrthoDB" id="5431414at2"/>
<organism evidence="5 6">
    <name type="scientific">Malonomonas rubra DSM 5091</name>
    <dbReference type="NCBI Taxonomy" id="1122189"/>
    <lineage>
        <taxon>Bacteria</taxon>
        <taxon>Pseudomonadati</taxon>
        <taxon>Thermodesulfobacteriota</taxon>
        <taxon>Desulfuromonadia</taxon>
        <taxon>Desulfuromonadales</taxon>
        <taxon>Geopsychrobacteraceae</taxon>
        <taxon>Malonomonas</taxon>
    </lineage>
</organism>
<dbReference type="GO" id="GO:0003677">
    <property type="term" value="F:DNA binding"/>
    <property type="evidence" value="ECO:0007669"/>
    <property type="project" value="UniProtKB-UniRule"/>
</dbReference>
<dbReference type="InterPro" id="IPR009057">
    <property type="entry name" value="Homeodomain-like_sf"/>
</dbReference>
<dbReference type="PROSITE" id="PS01081">
    <property type="entry name" value="HTH_TETR_1"/>
    <property type="match status" value="1"/>
</dbReference>
<keyword evidence="6" id="KW-1185">Reference proteome</keyword>
<dbReference type="InterPro" id="IPR036271">
    <property type="entry name" value="Tet_transcr_reg_TetR-rel_C_sf"/>
</dbReference>
<feature type="domain" description="HTH tetR-type" evidence="4">
    <location>
        <begin position="10"/>
        <end position="70"/>
    </location>
</feature>
<evidence type="ECO:0000256" key="2">
    <source>
        <dbReference type="PROSITE-ProRule" id="PRU00335"/>
    </source>
</evidence>
<evidence type="ECO:0000256" key="1">
    <source>
        <dbReference type="ARBA" id="ARBA00023125"/>
    </source>
</evidence>
<dbReference type="PANTHER" id="PTHR43479:SF11">
    <property type="entry name" value="ACREF_ENVCD OPERON REPRESSOR-RELATED"/>
    <property type="match status" value="1"/>
</dbReference>
<dbReference type="Gene3D" id="1.10.357.10">
    <property type="entry name" value="Tetracycline Repressor, domain 2"/>
    <property type="match status" value="1"/>
</dbReference>
<evidence type="ECO:0000313" key="6">
    <source>
        <dbReference type="Proteomes" id="UP000184171"/>
    </source>
</evidence>
<keyword evidence="3" id="KW-0472">Membrane</keyword>
<evidence type="ECO:0000259" key="4">
    <source>
        <dbReference type="PROSITE" id="PS50977"/>
    </source>
</evidence>
<dbReference type="PRINTS" id="PR00455">
    <property type="entry name" value="HTHTETR"/>
</dbReference>
<keyword evidence="1 2" id="KW-0238">DNA-binding</keyword>
<feature type="DNA-binding region" description="H-T-H motif" evidence="2">
    <location>
        <begin position="33"/>
        <end position="52"/>
    </location>
</feature>
<dbReference type="InterPro" id="IPR001647">
    <property type="entry name" value="HTH_TetR"/>
</dbReference>
<evidence type="ECO:0000256" key="3">
    <source>
        <dbReference type="SAM" id="Phobius"/>
    </source>
</evidence>
<dbReference type="STRING" id="1122189.SAMN02745165_02981"/>
<feature type="transmembrane region" description="Helical" evidence="3">
    <location>
        <begin position="153"/>
        <end position="175"/>
    </location>
</feature>
<proteinExistence type="predicted"/>
<dbReference type="InterPro" id="IPR023772">
    <property type="entry name" value="DNA-bd_HTH_TetR-type_CS"/>
</dbReference>
<name>A0A1M6LHD7_MALRU</name>
<accession>A0A1M6LHD7</accession>
<protein>
    <submittedName>
        <fullName evidence="5">Transcriptional regulator, TetR family</fullName>
    </submittedName>
</protein>
<dbReference type="SUPFAM" id="SSF46689">
    <property type="entry name" value="Homeodomain-like"/>
    <property type="match status" value="1"/>
</dbReference>
<reference evidence="5 6" key="1">
    <citation type="submission" date="2016-11" db="EMBL/GenBank/DDBJ databases">
        <authorList>
            <person name="Jaros S."/>
            <person name="Januszkiewicz K."/>
            <person name="Wedrychowicz H."/>
        </authorList>
    </citation>
    <scope>NUCLEOTIDE SEQUENCE [LARGE SCALE GENOMIC DNA]</scope>
    <source>
        <strain evidence="5 6">DSM 5091</strain>
    </source>
</reference>
<dbReference type="RefSeq" id="WP_072909533.1">
    <property type="nucleotide sequence ID" value="NZ_FQZT01000013.1"/>
</dbReference>
<dbReference type="Pfam" id="PF00440">
    <property type="entry name" value="TetR_N"/>
    <property type="match status" value="1"/>
</dbReference>
<dbReference type="InterPro" id="IPR050624">
    <property type="entry name" value="HTH-type_Tx_Regulator"/>
</dbReference>
<keyword evidence="3" id="KW-1133">Transmembrane helix</keyword>
<gene>
    <name evidence="5" type="ORF">SAMN02745165_02981</name>
</gene>
<dbReference type="SUPFAM" id="SSF48498">
    <property type="entry name" value="Tetracyclin repressor-like, C-terminal domain"/>
    <property type="match status" value="1"/>
</dbReference>
<dbReference type="AlphaFoldDB" id="A0A1M6LHD7"/>
<sequence length="199" mass="22684">MAGLREQKKAETRKAIIDAAVQLFSNKGFEKTSIEDIATVAGIGKATVYTYFSAKVDIFLTYCDDELEGAFSELATKQSRASDLHEQLLEFFMIMFRFVTRDREFGRQLMRATSFPEEANPALKEHNKYYFDFLENIFRSAAQRGEIATGQDYYYLSAHVFSLYFAALAGFYGGYSETAEDVENGLSIFFRQFIDGIKP</sequence>
<dbReference type="PROSITE" id="PS50977">
    <property type="entry name" value="HTH_TETR_2"/>
    <property type="match status" value="1"/>
</dbReference>
<evidence type="ECO:0000313" key="5">
    <source>
        <dbReference type="EMBL" id="SHJ70596.1"/>
    </source>
</evidence>
<dbReference type="Proteomes" id="UP000184171">
    <property type="component" value="Unassembled WGS sequence"/>
</dbReference>
<dbReference type="PANTHER" id="PTHR43479">
    <property type="entry name" value="ACREF/ENVCD OPERON REPRESSOR-RELATED"/>
    <property type="match status" value="1"/>
</dbReference>